<name>A0A8B7NXE0_HYAAZ</name>
<reference evidence="2" key="1">
    <citation type="submission" date="2025-08" db="UniProtKB">
        <authorList>
            <consortium name="RefSeq"/>
        </authorList>
    </citation>
    <scope>IDENTIFICATION</scope>
    <source>
        <tissue evidence="2">Whole organism</tissue>
    </source>
</reference>
<gene>
    <name evidence="2" type="primary">LOC108674152</name>
</gene>
<dbReference type="AlphaFoldDB" id="A0A8B7NXE0"/>
<sequence length="301" mass="34539">MNFDRIPDRVDLEHAVLLLAKVYSNFDTTSDHGVTHSVLQILNRCKLPKIKPVPVNQQNEAYRQAASKLHLQMWHLLQSGCNPLRKLTFRIDYMGLTSFGMEKQIQKEVIKILRVLKRIKEAMKKLKRTPWETCYIEESLKTIRTSLFRQLSRDNSLVWQDNLPIPIFGEPDYISDTTLLVESTDARGTSDDSGGIDADRCACRAKLEKLNLTVMNCCPHLVRSSSRTTLAFPDDSTSNFKTVTQQPRREWPKCRDAGTLVSSSNLVHFRSRLALRSRVRKVFRSVKMSLSNVQSYISRPA</sequence>
<dbReference type="KEGG" id="hazt:108674152"/>
<evidence type="ECO:0000313" key="2">
    <source>
        <dbReference type="RefSeq" id="XP_018017551.1"/>
    </source>
</evidence>
<dbReference type="GeneID" id="108674152"/>
<dbReference type="RefSeq" id="XP_018017551.1">
    <property type="nucleotide sequence ID" value="XM_018162062.2"/>
</dbReference>
<organism evidence="1 2">
    <name type="scientific">Hyalella azteca</name>
    <name type="common">Amphipod</name>
    <dbReference type="NCBI Taxonomy" id="294128"/>
    <lineage>
        <taxon>Eukaryota</taxon>
        <taxon>Metazoa</taxon>
        <taxon>Ecdysozoa</taxon>
        <taxon>Arthropoda</taxon>
        <taxon>Crustacea</taxon>
        <taxon>Multicrustacea</taxon>
        <taxon>Malacostraca</taxon>
        <taxon>Eumalacostraca</taxon>
        <taxon>Peracarida</taxon>
        <taxon>Amphipoda</taxon>
        <taxon>Senticaudata</taxon>
        <taxon>Talitrida</taxon>
        <taxon>Talitroidea</taxon>
        <taxon>Hyalellidae</taxon>
        <taxon>Hyalella</taxon>
    </lineage>
</organism>
<evidence type="ECO:0000313" key="1">
    <source>
        <dbReference type="Proteomes" id="UP000694843"/>
    </source>
</evidence>
<protein>
    <submittedName>
        <fullName evidence="2">Uncharacterized protein LOC108674152</fullName>
    </submittedName>
</protein>
<accession>A0A8B7NXE0</accession>
<dbReference type="Proteomes" id="UP000694843">
    <property type="component" value="Unplaced"/>
</dbReference>
<proteinExistence type="predicted"/>
<keyword evidence="1" id="KW-1185">Reference proteome</keyword>